<dbReference type="InterPro" id="IPR035976">
    <property type="entry name" value="Sushi/SCR/CCP_sf"/>
</dbReference>
<evidence type="ECO:0000259" key="6">
    <source>
        <dbReference type="PROSITE" id="PS50923"/>
    </source>
</evidence>
<dbReference type="PANTHER" id="PTHR19325">
    <property type="entry name" value="COMPLEMENT COMPONENT-RELATED SUSHI DOMAIN-CONTAINING"/>
    <property type="match status" value="1"/>
</dbReference>
<protein>
    <recommendedName>
        <fullName evidence="6">Sushi domain-containing protein</fullName>
    </recommendedName>
</protein>
<evidence type="ECO:0000256" key="2">
    <source>
        <dbReference type="ARBA" id="ARBA00022737"/>
    </source>
</evidence>
<evidence type="ECO:0000256" key="3">
    <source>
        <dbReference type="ARBA" id="ARBA00023157"/>
    </source>
</evidence>
<dbReference type="PROSITE" id="PS50923">
    <property type="entry name" value="SUSHI"/>
    <property type="match status" value="4"/>
</dbReference>
<dbReference type="OrthoDB" id="6158843at2759"/>
<dbReference type="SMART" id="SM00032">
    <property type="entry name" value="CCP"/>
    <property type="match status" value="5"/>
</dbReference>
<dbReference type="CDD" id="cd00033">
    <property type="entry name" value="CCP"/>
    <property type="match status" value="3"/>
</dbReference>
<dbReference type="SUPFAM" id="SSF57535">
    <property type="entry name" value="Complement control module/SCR domain"/>
    <property type="match status" value="5"/>
</dbReference>
<feature type="disulfide bond" evidence="5">
    <location>
        <begin position="355"/>
        <end position="382"/>
    </location>
</feature>
<dbReference type="Gene3D" id="2.10.70.10">
    <property type="entry name" value="Complement Module, domain 1"/>
    <property type="match status" value="4"/>
</dbReference>
<keyword evidence="3 5" id="KW-1015">Disulfide bond</keyword>
<name>A0A433T057_ELYCH</name>
<dbReference type="PANTHER" id="PTHR19325:SF575">
    <property type="entry name" value="LOCOMOTION-RELATED PROTEIN HIKARU GENKI"/>
    <property type="match status" value="1"/>
</dbReference>
<dbReference type="InterPro" id="IPR050350">
    <property type="entry name" value="Compl-Cell_Adhes-Reg"/>
</dbReference>
<dbReference type="InterPro" id="IPR000436">
    <property type="entry name" value="Sushi_SCR_CCP_dom"/>
</dbReference>
<feature type="domain" description="Sushi" evidence="6">
    <location>
        <begin position="385"/>
        <end position="444"/>
    </location>
</feature>
<feature type="domain" description="Sushi" evidence="6">
    <location>
        <begin position="189"/>
        <end position="249"/>
    </location>
</feature>
<dbReference type="EMBL" id="RQTK01000785">
    <property type="protein sequence ID" value="RUS74929.1"/>
    <property type="molecule type" value="Genomic_DNA"/>
</dbReference>
<comment type="caution">
    <text evidence="5">Lacks conserved residue(s) required for the propagation of feature annotation.</text>
</comment>
<reference evidence="7 8" key="1">
    <citation type="submission" date="2019-01" db="EMBL/GenBank/DDBJ databases">
        <title>A draft genome assembly of the solar-powered sea slug Elysia chlorotica.</title>
        <authorList>
            <person name="Cai H."/>
            <person name="Li Q."/>
            <person name="Fang X."/>
            <person name="Li J."/>
            <person name="Curtis N.E."/>
            <person name="Altenburger A."/>
            <person name="Shibata T."/>
            <person name="Feng M."/>
            <person name="Maeda T."/>
            <person name="Schwartz J.A."/>
            <person name="Shigenobu S."/>
            <person name="Lundholm N."/>
            <person name="Nishiyama T."/>
            <person name="Yang H."/>
            <person name="Hasebe M."/>
            <person name="Li S."/>
            <person name="Pierce S.K."/>
            <person name="Wang J."/>
        </authorList>
    </citation>
    <scope>NUCLEOTIDE SEQUENCE [LARGE SCALE GENOMIC DNA]</scope>
    <source>
        <strain evidence="7">EC2010</strain>
        <tissue evidence="7">Whole organism of an adult</tissue>
    </source>
</reference>
<dbReference type="STRING" id="188477.A0A433T057"/>
<evidence type="ECO:0000256" key="1">
    <source>
        <dbReference type="ARBA" id="ARBA00022659"/>
    </source>
</evidence>
<dbReference type="AlphaFoldDB" id="A0A433T057"/>
<evidence type="ECO:0000256" key="5">
    <source>
        <dbReference type="PROSITE-ProRule" id="PRU00302"/>
    </source>
</evidence>
<comment type="caution">
    <text evidence="7">The sequence shown here is derived from an EMBL/GenBank/DDBJ whole genome shotgun (WGS) entry which is preliminary data.</text>
</comment>
<keyword evidence="2" id="KW-0677">Repeat</keyword>
<dbReference type="Proteomes" id="UP000271974">
    <property type="component" value="Unassembled WGS sequence"/>
</dbReference>
<gene>
    <name evidence="7" type="ORF">EGW08_017309</name>
</gene>
<dbReference type="Pfam" id="PF00084">
    <property type="entry name" value="Sushi"/>
    <property type="match status" value="3"/>
</dbReference>
<keyword evidence="1 5" id="KW-0768">Sushi</keyword>
<sequence length="482" mass="52115">MASKICKRTSLTAAIILPALYLLILSIWTAEASVRISNQHWTGLHFNYGRRFTRAQAWVSLDRLNIVQCLRLCWLFRACTALNFSHDVQRCELYRLGRVDEDLYSMEISDTSQAVDMRMVSMATRGRLSREGKGGGGGKVPSLTGFRDGVGSVVYTCVQGFYHTGSNFVSTCDDNSKSWSDVDITCTLVDCGPPSPAVGAEMSSPSSTYADSEVSYTCLTGAVPSTPVMASTCVGQTGQWSETPGPCTVVSCGPPPPVDTMDVELTTRSSQGAFPGLTNYSLDIAYGGQAVYTCKHGYTQPDGARYISLCQEDGTWSSTSDFRCLPVTCNQPPRVDNSIVNLTTVPFGSQATVTCETGFSPLESVTLMCHATGTWDGPEVTCDPVKCAEPPELENAIVVYNSTDYEATAQYKCVELTLKQGEDNSTSQCMGDGEWSAVGLVCITIPCGSPPTVNNSTAFFFSTDNEIYVDYVCDEGFEHEGE</sequence>
<evidence type="ECO:0000313" key="7">
    <source>
        <dbReference type="EMBL" id="RUS74929.1"/>
    </source>
</evidence>
<organism evidence="7 8">
    <name type="scientific">Elysia chlorotica</name>
    <name type="common">Eastern emerald elysia</name>
    <name type="synonym">Sea slug</name>
    <dbReference type="NCBI Taxonomy" id="188477"/>
    <lineage>
        <taxon>Eukaryota</taxon>
        <taxon>Metazoa</taxon>
        <taxon>Spiralia</taxon>
        <taxon>Lophotrochozoa</taxon>
        <taxon>Mollusca</taxon>
        <taxon>Gastropoda</taxon>
        <taxon>Heterobranchia</taxon>
        <taxon>Euthyneura</taxon>
        <taxon>Panpulmonata</taxon>
        <taxon>Sacoglossa</taxon>
        <taxon>Placobranchoidea</taxon>
        <taxon>Plakobranchidae</taxon>
        <taxon>Elysia</taxon>
    </lineage>
</organism>
<proteinExistence type="predicted"/>
<feature type="domain" description="Sushi" evidence="6">
    <location>
        <begin position="327"/>
        <end position="384"/>
    </location>
</feature>
<evidence type="ECO:0000313" key="8">
    <source>
        <dbReference type="Proteomes" id="UP000271974"/>
    </source>
</evidence>
<evidence type="ECO:0000256" key="4">
    <source>
        <dbReference type="ARBA" id="ARBA00023180"/>
    </source>
</evidence>
<feature type="domain" description="Sushi" evidence="6">
    <location>
        <begin position="250"/>
        <end position="326"/>
    </location>
</feature>
<keyword evidence="8" id="KW-1185">Reference proteome</keyword>
<keyword evidence="4" id="KW-0325">Glycoprotein</keyword>
<accession>A0A433T057</accession>